<accession>A0A0A1A8Q4</accession>
<evidence type="ECO:0000313" key="10">
    <source>
        <dbReference type="Proteomes" id="UP000250671"/>
    </source>
</evidence>
<evidence type="ECO:0000313" key="11">
    <source>
        <dbReference type="Proteomes" id="UP000256244"/>
    </source>
</evidence>
<reference evidence="4 12" key="3">
    <citation type="submission" date="2018-04" db="EMBL/GenBank/DDBJ databases">
        <title>Large scale genomics of bovine and human commensal E. coli to reveal the emerging process of EHEC.</title>
        <authorList>
            <person name="Arimizu Y."/>
            <person name="Ogura Y."/>
        </authorList>
    </citation>
    <scope>NUCLEOTIDE SEQUENCE [LARGE SCALE GENOMIC DNA]</scope>
    <source>
        <strain evidence="4 12">KK-P061</strain>
    </source>
</reference>
<reference evidence="1 9" key="2">
    <citation type="submission" date="2017-10" db="EMBL/GenBank/DDBJ databases">
        <title>mcr-1 positive E.coli isolates in China.</title>
        <authorList>
            <person name="Li B."/>
            <person name="Wang X."/>
        </authorList>
    </citation>
    <scope>NUCLEOTIDE SEQUENCE [LARGE SCALE GENOMIC DNA]</scope>
    <source>
        <strain evidence="1 9">14EC029</strain>
    </source>
</reference>
<evidence type="ECO:0000313" key="6">
    <source>
        <dbReference type="EMBL" id="SQP83545.1"/>
    </source>
</evidence>
<dbReference type="EMBL" id="CP031546">
    <property type="protein sequence ID" value="AXO06000.1"/>
    <property type="molecule type" value="Genomic_DNA"/>
</dbReference>
<gene>
    <name evidence="5" type="ORF">BTQ06_28945</name>
    <name evidence="4" type="ORF">BvCmsKKP061_04490</name>
    <name evidence="7" type="ORF">C9160_01100</name>
    <name evidence="1" type="ORF">CR538_20090</name>
    <name evidence="2" type="ORF">DS732_06320</name>
    <name evidence="3" type="ORF">GAI89_18820</name>
    <name evidence="6" type="ORF">SAMEA3752557_03444</name>
</gene>
<evidence type="ECO:0000313" key="3">
    <source>
        <dbReference type="EMBL" id="EFH6096675.1"/>
    </source>
</evidence>
<reference evidence="6 10" key="4">
    <citation type="submission" date="2018-06" db="EMBL/GenBank/DDBJ databases">
        <authorList>
            <consortium name="Pathogen Informatics"/>
            <person name="Doyle S."/>
        </authorList>
    </citation>
    <scope>NUCLEOTIDE SEQUENCE [LARGE SCALE GENOMIC DNA]</scope>
    <source>
        <strain evidence="6 10">VREC0535</strain>
    </source>
</reference>
<evidence type="ECO:0000313" key="5">
    <source>
        <dbReference type="EMBL" id="PAU09602.1"/>
    </source>
</evidence>
<dbReference type="EMBL" id="CP024141">
    <property type="protein sequence ID" value="AUK02523.1"/>
    <property type="molecule type" value="Genomic_DNA"/>
</dbReference>
<evidence type="ECO:0000313" key="2">
    <source>
        <dbReference type="EMBL" id="AXO06000.1"/>
    </source>
</evidence>
<organism evidence="4 12">
    <name type="scientific">Escherichia coli</name>
    <dbReference type="NCBI Taxonomy" id="562"/>
    <lineage>
        <taxon>Bacteria</taxon>
        <taxon>Pseudomonadati</taxon>
        <taxon>Pseudomonadota</taxon>
        <taxon>Gammaproteobacteria</taxon>
        <taxon>Enterobacterales</taxon>
        <taxon>Enterobacteriaceae</taxon>
        <taxon>Escherichia</taxon>
    </lineage>
</organism>
<name>A0A0A1A8Q4_ECOLX</name>
<dbReference type="Proteomes" id="UP000256244">
    <property type="component" value="Chromosome"/>
</dbReference>
<protein>
    <submittedName>
        <fullName evidence="4">Uncharacterized protein</fullName>
    </submittedName>
</protein>
<dbReference type="Proteomes" id="UP000250671">
    <property type="component" value="Unassembled WGS sequence"/>
</dbReference>
<evidence type="ECO:0000313" key="13">
    <source>
        <dbReference type="Proteomes" id="UP000306700"/>
    </source>
</evidence>
<evidence type="ECO:0000313" key="7">
    <source>
        <dbReference type="EMBL" id="TJH26048.1"/>
    </source>
</evidence>
<dbReference type="Proteomes" id="UP000234238">
    <property type="component" value="Chromosome"/>
</dbReference>
<dbReference type="Proteomes" id="UP000306700">
    <property type="component" value="Unassembled WGS sequence"/>
</dbReference>
<evidence type="ECO:0000313" key="12">
    <source>
        <dbReference type="Proteomes" id="UP000303027"/>
    </source>
</evidence>
<evidence type="ECO:0000313" key="9">
    <source>
        <dbReference type="Proteomes" id="UP000234238"/>
    </source>
</evidence>
<dbReference type="EMBL" id="RRNI01000001">
    <property type="protein sequence ID" value="TJH26048.1"/>
    <property type="molecule type" value="Genomic_DNA"/>
</dbReference>
<evidence type="ECO:0000313" key="8">
    <source>
        <dbReference type="Proteomes" id="UP000218543"/>
    </source>
</evidence>
<reference evidence="7 13" key="6">
    <citation type="submission" date="2018-12" db="EMBL/GenBank/DDBJ databases">
        <title>Food and Water Safety Consortium.</title>
        <authorList>
            <person name="Tyson S."/>
            <person name="Peterson C.-L."/>
            <person name="Olson A."/>
            <person name="Tyler S."/>
            <person name="Cabral J."/>
            <person name="Lynch T."/>
            <person name="Knox N."/>
            <person name="Van Domselaar G."/>
            <person name="Graham M."/>
        </authorList>
    </citation>
    <scope>NUCLEOTIDE SEQUENCE [LARGE SCALE GENOMIC DNA]</scope>
    <source>
        <strain evidence="7 13">FWSEC0384</strain>
    </source>
</reference>
<dbReference type="EMBL" id="BFXY01000145">
    <property type="protein sequence ID" value="GDH59495.1"/>
    <property type="molecule type" value="Genomic_DNA"/>
</dbReference>
<dbReference type="Proteomes" id="UP000531463">
    <property type="component" value="Unassembled WGS sequence"/>
</dbReference>
<proteinExistence type="predicted"/>
<reference evidence="2 11" key="5">
    <citation type="submission" date="2018-08" db="EMBL/GenBank/DDBJ databases">
        <title>Complete genome sequencing and genomic characterization of five Escherichia coli strains co-producing MCR-1 and ESBLs from different origins in China.</title>
        <authorList>
            <person name="Bai L."/>
        </authorList>
    </citation>
    <scope>NUCLEOTIDE SEQUENCE [LARGE SCALE GENOMIC DNA]</scope>
    <source>
        <strain evidence="2">Cq9</strain>
        <strain evidence="11">cq9</strain>
    </source>
</reference>
<dbReference type="AlphaFoldDB" id="A0A0A1A8Q4"/>
<sequence length="67" mass="7579">MEVILKSKNGVHVHLDANDSRGLLNLKYLCSLLDVPYEGVKARMFRLNESIDQALHHFLSKEGGKND</sequence>
<dbReference type="EMBL" id="AASWKH010000019">
    <property type="protein sequence ID" value="EFH6096675.1"/>
    <property type="molecule type" value="Genomic_DNA"/>
</dbReference>
<reference evidence="3 14" key="7">
    <citation type="submission" date="2019-12" db="EMBL/GenBank/DDBJ databases">
        <authorList>
            <consortium name="NARMS: The National Antimicrobial Resistance Monitoring System"/>
        </authorList>
    </citation>
    <scope>NUCLEOTIDE SEQUENCE [LARGE SCALE GENOMIC DNA]</scope>
    <source>
        <strain evidence="3 14">CVM N19EC0510</strain>
    </source>
</reference>
<dbReference type="EMBL" id="MRVZ01000208">
    <property type="protein sequence ID" value="PAU09602.1"/>
    <property type="molecule type" value="Genomic_DNA"/>
</dbReference>
<dbReference type="GeneID" id="86860935"/>
<evidence type="ECO:0000313" key="14">
    <source>
        <dbReference type="Proteomes" id="UP000531463"/>
    </source>
</evidence>
<dbReference type="Proteomes" id="UP000218543">
    <property type="component" value="Unassembled WGS sequence"/>
</dbReference>
<evidence type="ECO:0000313" key="1">
    <source>
        <dbReference type="EMBL" id="AUK02523.1"/>
    </source>
</evidence>
<evidence type="ECO:0000313" key="4">
    <source>
        <dbReference type="EMBL" id="GDH59495.1"/>
    </source>
</evidence>
<dbReference type="Proteomes" id="UP000303027">
    <property type="component" value="Unassembled WGS sequence"/>
</dbReference>
<dbReference type="EMBL" id="UCZA01000021">
    <property type="protein sequence ID" value="SQP83545.1"/>
    <property type="molecule type" value="Genomic_DNA"/>
</dbReference>
<dbReference type="RefSeq" id="WP_000452041.1">
    <property type="nucleotide sequence ID" value="NZ_AP021891.1"/>
</dbReference>
<reference evidence="5 8" key="1">
    <citation type="submission" date="2016-12" db="EMBL/GenBank/DDBJ databases">
        <title>Real-Time Genomic Investigation Underlying the Public Health Response to a Shiga Toxin-Producing Escherichia Coli O26:H11 Outbreak in a Nursery.</title>
        <authorList>
            <person name="Ferdous M."/>
            <person name="Moran-Gilad J."/>
            <person name="Rossen J.W."/>
            <person name="Gdalevich M."/>
        </authorList>
    </citation>
    <scope>NUCLEOTIDE SEQUENCE [LARGE SCALE GENOMIC DNA]</scope>
    <source>
        <strain evidence="5 8">STEC 514-2</strain>
    </source>
</reference>